<gene>
    <name evidence="1" type="ORF">MYVALT_G_01220</name>
</gene>
<organism evidence="1 2">
    <name type="scientific">Candidatus Vallotiella hemipterorum</name>
    <dbReference type="NCBI Taxonomy" id="1177213"/>
    <lineage>
        <taxon>Bacteria</taxon>
        <taxon>Pseudomonadati</taxon>
        <taxon>Pseudomonadota</taxon>
        <taxon>Betaproteobacteria</taxon>
        <taxon>Burkholderiales</taxon>
        <taxon>Burkholderiaceae</taxon>
        <taxon>Candidatus Vallotiella</taxon>
    </lineage>
</organism>
<accession>A0A916NF58</accession>
<proteinExistence type="predicted"/>
<keyword evidence="2" id="KW-1185">Reference proteome</keyword>
<dbReference type="Proteomes" id="UP000693996">
    <property type="component" value="Chromosome"/>
</dbReference>
<protein>
    <submittedName>
        <fullName evidence="1">Uncharacterized protein</fullName>
    </submittedName>
</protein>
<reference evidence="1" key="1">
    <citation type="submission" date="2021-06" db="EMBL/GenBank/DDBJ databases">
        <authorList>
            <person name="Szabo G."/>
        </authorList>
    </citation>
    <scope>NUCLEOTIDE SEQUENCE</scope>
    <source>
        <strain evidence="1">MYVALT</strain>
    </source>
</reference>
<sequence length="62" mass="7297">MHTVQYKVHYDNGIFTSTPAHRKENLLLIESILGLLYSRAENIDAKQHIKIWQSMNPPYSRE</sequence>
<evidence type="ECO:0000313" key="2">
    <source>
        <dbReference type="Proteomes" id="UP000693996"/>
    </source>
</evidence>
<evidence type="ECO:0000313" key="1">
    <source>
        <dbReference type="EMBL" id="CAG7596879.1"/>
    </source>
</evidence>
<dbReference type="EMBL" id="OU343031">
    <property type="protein sequence ID" value="CAG7596879.1"/>
    <property type="molecule type" value="Genomic_DNA"/>
</dbReference>
<name>A0A916NF58_9BURK</name>
<dbReference type="KEGG" id="vtr:MYVALT_G_01220"/>
<dbReference type="AlphaFoldDB" id="A0A916NF58"/>